<keyword evidence="3" id="KW-1185">Reference proteome</keyword>
<gene>
    <name evidence="2" type="ORF">J4Q44_G00102530</name>
</gene>
<comment type="caution">
    <text evidence="2">The sequence shown here is derived from an EMBL/GenBank/DDBJ whole genome shotgun (WGS) entry which is preliminary data.</text>
</comment>
<proteinExistence type="predicted"/>
<protein>
    <submittedName>
        <fullName evidence="2">Uncharacterized protein</fullName>
    </submittedName>
</protein>
<reference evidence="2 3" key="1">
    <citation type="submission" date="2021-04" db="EMBL/GenBank/DDBJ databases">
        <authorList>
            <person name="De Guttry C."/>
            <person name="Zahm M."/>
            <person name="Klopp C."/>
            <person name="Cabau C."/>
            <person name="Louis A."/>
            <person name="Berthelot C."/>
            <person name="Parey E."/>
            <person name="Roest Crollius H."/>
            <person name="Montfort J."/>
            <person name="Robinson-Rechavi M."/>
            <person name="Bucao C."/>
            <person name="Bouchez O."/>
            <person name="Gislard M."/>
            <person name="Lluch J."/>
            <person name="Milhes M."/>
            <person name="Lampietro C."/>
            <person name="Lopez Roques C."/>
            <person name="Donnadieu C."/>
            <person name="Braasch I."/>
            <person name="Desvignes T."/>
            <person name="Postlethwait J."/>
            <person name="Bobe J."/>
            <person name="Wedekind C."/>
            <person name="Guiguen Y."/>
        </authorList>
    </citation>
    <scope>NUCLEOTIDE SEQUENCE [LARGE SCALE GENOMIC DNA]</scope>
    <source>
        <strain evidence="2">Cs_M1</strain>
        <tissue evidence="2">Blood</tissue>
    </source>
</reference>
<evidence type="ECO:0000313" key="2">
    <source>
        <dbReference type="EMBL" id="KAK6319042.1"/>
    </source>
</evidence>
<evidence type="ECO:0000313" key="3">
    <source>
        <dbReference type="Proteomes" id="UP001356427"/>
    </source>
</evidence>
<dbReference type="EMBL" id="JAGTTL010000008">
    <property type="protein sequence ID" value="KAK6319042.1"/>
    <property type="molecule type" value="Genomic_DNA"/>
</dbReference>
<accession>A0AAN8R9U0</accession>
<feature type="region of interest" description="Disordered" evidence="1">
    <location>
        <begin position="25"/>
        <end position="47"/>
    </location>
</feature>
<dbReference type="AlphaFoldDB" id="A0AAN8R9U0"/>
<evidence type="ECO:0000256" key="1">
    <source>
        <dbReference type="SAM" id="MobiDB-lite"/>
    </source>
</evidence>
<dbReference type="Proteomes" id="UP001356427">
    <property type="component" value="Unassembled WGS sequence"/>
</dbReference>
<organism evidence="2 3">
    <name type="scientific">Coregonus suidteri</name>
    <dbReference type="NCBI Taxonomy" id="861788"/>
    <lineage>
        <taxon>Eukaryota</taxon>
        <taxon>Metazoa</taxon>
        <taxon>Chordata</taxon>
        <taxon>Craniata</taxon>
        <taxon>Vertebrata</taxon>
        <taxon>Euteleostomi</taxon>
        <taxon>Actinopterygii</taxon>
        <taxon>Neopterygii</taxon>
        <taxon>Teleostei</taxon>
        <taxon>Protacanthopterygii</taxon>
        <taxon>Salmoniformes</taxon>
        <taxon>Salmonidae</taxon>
        <taxon>Coregoninae</taxon>
        <taxon>Coregonus</taxon>
    </lineage>
</organism>
<name>A0AAN8R9U0_9TELE</name>
<sequence length="67" mass="7503">MQRMLQQKLSCILCFCKDSSQDLTKSSLAGSQPGSPPSKWTKPLHQRRLTGLPVTTKRISSEIKQLC</sequence>